<evidence type="ECO:0000313" key="1">
    <source>
        <dbReference type="EMBL" id="QWZ09728.1"/>
    </source>
</evidence>
<dbReference type="Pfam" id="PF17784">
    <property type="entry name" value="Sulfotransfer_4"/>
    <property type="match status" value="1"/>
</dbReference>
<dbReference type="InterPro" id="IPR040632">
    <property type="entry name" value="Sulfotransfer_4"/>
</dbReference>
<accession>A0A975Y1P6</accession>
<reference evidence="1" key="1">
    <citation type="submission" date="2021-06" db="EMBL/GenBank/DDBJ databases">
        <title>Complete genome sequence of Nocardioides sp. G188.</title>
        <authorList>
            <person name="Im W.-T."/>
        </authorList>
    </citation>
    <scope>NUCLEOTIDE SEQUENCE</scope>
    <source>
        <strain evidence="1">G188</strain>
    </source>
</reference>
<dbReference type="AlphaFoldDB" id="A0A975Y1P6"/>
<organism evidence="1 2">
    <name type="scientific">Nocardioides panacis</name>
    <dbReference type="NCBI Taxonomy" id="2849501"/>
    <lineage>
        <taxon>Bacteria</taxon>
        <taxon>Bacillati</taxon>
        <taxon>Actinomycetota</taxon>
        <taxon>Actinomycetes</taxon>
        <taxon>Propionibacteriales</taxon>
        <taxon>Nocardioidaceae</taxon>
        <taxon>Nocardioides</taxon>
    </lineage>
</organism>
<protein>
    <recommendedName>
        <fullName evidence="3">Sulfotransferase family protein</fullName>
    </recommendedName>
</protein>
<proteinExistence type="predicted"/>
<dbReference type="EMBL" id="CP077062">
    <property type="protein sequence ID" value="QWZ09728.1"/>
    <property type="molecule type" value="Genomic_DNA"/>
</dbReference>
<evidence type="ECO:0000313" key="2">
    <source>
        <dbReference type="Proteomes" id="UP000683575"/>
    </source>
</evidence>
<dbReference type="RefSeq" id="WP_216941574.1">
    <property type="nucleotide sequence ID" value="NZ_CP077062.1"/>
</dbReference>
<keyword evidence="2" id="KW-1185">Reference proteome</keyword>
<name>A0A975Y1P6_9ACTN</name>
<dbReference type="KEGG" id="nps:KRR39_08320"/>
<sequence length="67" mass="7174">MVLQLIGSGLPRTGTSSLREALRHLLGAPVYHMSEAFAHPDCPYLGGCHEGGHTRLGGLPGRVRRRG</sequence>
<dbReference type="Proteomes" id="UP000683575">
    <property type="component" value="Chromosome"/>
</dbReference>
<evidence type="ECO:0008006" key="3">
    <source>
        <dbReference type="Google" id="ProtNLM"/>
    </source>
</evidence>
<gene>
    <name evidence="1" type="ORF">KRR39_08320</name>
</gene>